<evidence type="ECO:0000313" key="6">
    <source>
        <dbReference type="EMBL" id="GHP05152.1"/>
    </source>
</evidence>
<evidence type="ECO:0000313" key="7">
    <source>
        <dbReference type="Proteomes" id="UP000660262"/>
    </source>
</evidence>
<protein>
    <submittedName>
        <fullName evidence="6">Pyridine nucleotide-disulfide oxidoreductase domain-containing protein 1</fullName>
    </submittedName>
</protein>
<dbReference type="Pfam" id="PF07992">
    <property type="entry name" value="Pyr_redox_2"/>
    <property type="match status" value="2"/>
</dbReference>
<proteinExistence type="predicted"/>
<dbReference type="InterPro" id="IPR023753">
    <property type="entry name" value="FAD/NAD-binding_dom"/>
</dbReference>
<dbReference type="EMBL" id="BNJQ01000009">
    <property type="protein sequence ID" value="GHP05152.1"/>
    <property type="molecule type" value="Genomic_DNA"/>
</dbReference>
<feature type="region of interest" description="Disordered" evidence="4">
    <location>
        <begin position="54"/>
        <end position="76"/>
    </location>
</feature>
<feature type="region of interest" description="Disordered" evidence="4">
    <location>
        <begin position="236"/>
        <end position="261"/>
    </location>
</feature>
<reference evidence="6" key="1">
    <citation type="submission" date="2020-10" db="EMBL/GenBank/DDBJ databases">
        <title>Unveiling of a novel bifunctional photoreceptor, Dualchrome1, isolated from a cosmopolitan green alga.</title>
        <authorList>
            <person name="Suzuki S."/>
            <person name="Kawachi M."/>
        </authorList>
    </citation>
    <scope>NUCLEOTIDE SEQUENCE</scope>
    <source>
        <strain evidence="6">NIES 2893</strain>
    </source>
</reference>
<evidence type="ECO:0000259" key="5">
    <source>
        <dbReference type="Pfam" id="PF07992"/>
    </source>
</evidence>
<dbReference type="Proteomes" id="UP000660262">
    <property type="component" value="Unassembled WGS sequence"/>
</dbReference>
<dbReference type="PANTHER" id="PTHR43429">
    <property type="entry name" value="PYRIDINE NUCLEOTIDE-DISULFIDE OXIDOREDUCTASE DOMAIN-CONTAINING"/>
    <property type="match status" value="1"/>
</dbReference>
<feature type="compositionally biased region" description="Low complexity" evidence="4">
    <location>
        <begin position="243"/>
        <end position="254"/>
    </location>
</feature>
<dbReference type="OrthoDB" id="202203at2759"/>
<keyword evidence="2" id="KW-0285">Flavoprotein</keyword>
<feature type="domain" description="FAD/NAD(P)-binding" evidence="5">
    <location>
        <begin position="329"/>
        <end position="388"/>
    </location>
</feature>
<evidence type="ECO:0000256" key="2">
    <source>
        <dbReference type="ARBA" id="ARBA00022630"/>
    </source>
</evidence>
<keyword evidence="7" id="KW-1185">Reference proteome</keyword>
<dbReference type="Gene3D" id="3.50.50.60">
    <property type="entry name" value="FAD/NAD(P)-binding domain"/>
    <property type="match status" value="4"/>
</dbReference>
<dbReference type="AlphaFoldDB" id="A0A830HEL1"/>
<dbReference type="GO" id="GO:0016491">
    <property type="term" value="F:oxidoreductase activity"/>
    <property type="evidence" value="ECO:0007669"/>
    <property type="project" value="InterPro"/>
</dbReference>
<dbReference type="PANTHER" id="PTHR43429:SF2">
    <property type="entry name" value="PYRIDINE NUCLEOTIDE-DISULFIDE OXIDOREDUCTASE DOMAIN-CONTAINING PROTEIN 1"/>
    <property type="match status" value="1"/>
</dbReference>
<organism evidence="6 7">
    <name type="scientific">Pycnococcus provasolii</name>
    <dbReference type="NCBI Taxonomy" id="41880"/>
    <lineage>
        <taxon>Eukaryota</taxon>
        <taxon>Viridiplantae</taxon>
        <taxon>Chlorophyta</taxon>
        <taxon>Pseudoscourfieldiophyceae</taxon>
        <taxon>Pseudoscourfieldiales</taxon>
        <taxon>Pycnococcaceae</taxon>
        <taxon>Pycnococcus</taxon>
    </lineage>
</organism>
<sequence length="545" mass="58479">MTPSRFHVCVVGGGVAAVSAVRAITATWDGGSTASKTSILVTIISTSPNLVEAVEEHHQRHDDDGGDDASKHVSKASTGRTGMLAQLHVQNVKDIASITANHDVQVNVKCASVHTCTLEGNEHVYRLTLDDASIIDAHAVIACSGARAVVPTKHDTAGVSVRDAVDVQRLIGELHGARRVAVVGNGAIALEMCHHVLEKIDAEVAWCCRDATPGDAYFDVDASNFVLSRLLRDDNATKRPRTSRTSSARTEVSSKTTGLSAGPNWLAQLDAAVAEREHTSTPANRRRERLKLYPNVLADESLPAEMLPPMARLATQPYRHGVHLSPPDEWIGADTVIVCCGVAPATGWVASKAARAADGGLLVDAHMRCANMPMLYAAGDTATLPYDEERPHFFQQRTWAQARLTGWTAGLTCVRDLARWVSNAPPPSPPAAVDEEVHVPVGLELFVHTTSFAGQPVVMLGRHDGRHLDRCDTDSLQTLVSEQHDPPRFVRATLHDGKLIGACLIGMEAVSLAETFENLILSELNVGHVGAALVDGSEDIEDYFD</sequence>
<keyword evidence="3" id="KW-0274">FAD</keyword>
<dbReference type="InterPro" id="IPR050260">
    <property type="entry name" value="FAD-bd_OxRdtase"/>
</dbReference>
<feature type="domain" description="FAD/NAD(P)-binding" evidence="5">
    <location>
        <begin position="6"/>
        <end position="230"/>
    </location>
</feature>
<name>A0A830HEL1_9CHLO</name>
<gene>
    <name evidence="6" type="ORF">PPROV_000390400</name>
</gene>
<evidence type="ECO:0000256" key="1">
    <source>
        <dbReference type="ARBA" id="ARBA00001974"/>
    </source>
</evidence>
<dbReference type="InterPro" id="IPR036188">
    <property type="entry name" value="FAD/NAD-bd_sf"/>
</dbReference>
<feature type="compositionally biased region" description="Basic and acidic residues" evidence="4">
    <location>
        <begin position="54"/>
        <end position="71"/>
    </location>
</feature>
<dbReference type="SUPFAM" id="SSF51905">
    <property type="entry name" value="FAD/NAD(P)-binding domain"/>
    <property type="match status" value="2"/>
</dbReference>
<evidence type="ECO:0000256" key="3">
    <source>
        <dbReference type="ARBA" id="ARBA00022827"/>
    </source>
</evidence>
<accession>A0A830HEL1</accession>
<comment type="cofactor">
    <cofactor evidence="1">
        <name>FAD</name>
        <dbReference type="ChEBI" id="CHEBI:57692"/>
    </cofactor>
</comment>
<evidence type="ECO:0000256" key="4">
    <source>
        <dbReference type="SAM" id="MobiDB-lite"/>
    </source>
</evidence>
<comment type="caution">
    <text evidence="6">The sequence shown here is derived from an EMBL/GenBank/DDBJ whole genome shotgun (WGS) entry which is preliminary data.</text>
</comment>